<feature type="transmembrane region" description="Helical" evidence="7">
    <location>
        <begin position="119"/>
        <end position="140"/>
    </location>
</feature>
<dbReference type="InterPro" id="IPR037272">
    <property type="entry name" value="SNS_sf"/>
</dbReference>
<dbReference type="SUPFAM" id="SSF161070">
    <property type="entry name" value="SNF-like"/>
    <property type="match status" value="1"/>
</dbReference>
<dbReference type="PROSITE" id="PS50267">
    <property type="entry name" value="NA_NEUROTRAN_SYMP_3"/>
    <property type="match status" value="1"/>
</dbReference>
<dbReference type="OrthoDB" id="6581954at2759"/>
<reference evidence="8" key="1">
    <citation type="journal article" date="2021" name="Nat. Commun.">
        <title>Genetic determinants of endophytism in the Arabidopsis root mycobiome.</title>
        <authorList>
            <person name="Mesny F."/>
            <person name="Miyauchi S."/>
            <person name="Thiergart T."/>
            <person name="Pickel B."/>
            <person name="Atanasova L."/>
            <person name="Karlsson M."/>
            <person name="Huettel B."/>
            <person name="Barry K.W."/>
            <person name="Haridas S."/>
            <person name="Chen C."/>
            <person name="Bauer D."/>
            <person name="Andreopoulos W."/>
            <person name="Pangilinan J."/>
            <person name="LaButti K."/>
            <person name="Riley R."/>
            <person name="Lipzen A."/>
            <person name="Clum A."/>
            <person name="Drula E."/>
            <person name="Henrissat B."/>
            <person name="Kohler A."/>
            <person name="Grigoriev I.V."/>
            <person name="Martin F.M."/>
            <person name="Hacquard S."/>
        </authorList>
    </citation>
    <scope>NUCLEOTIDE SEQUENCE</scope>
    <source>
        <strain evidence="8">FSSC 5 MPI-SDFR-AT-0091</strain>
    </source>
</reference>
<dbReference type="PANTHER" id="PTHR11616">
    <property type="entry name" value="SODIUM/CHLORIDE DEPENDENT TRANSPORTER"/>
    <property type="match status" value="1"/>
</dbReference>
<keyword evidence="4 7" id="KW-1133">Transmembrane helix</keyword>
<comment type="caution">
    <text evidence="8">The sequence shown here is derived from an EMBL/GenBank/DDBJ whole genome shotgun (WGS) entry which is preliminary data.</text>
</comment>
<evidence type="ECO:0000256" key="7">
    <source>
        <dbReference type="SAM" id="Phobius"/>
    </source>
</evidence>
<accession>A0A9P9G2K9</accession>
<dbReference type="PROSITE" id="PS51257">
    <property type="entry name" value="PROKAR_LIPOPROTEIN"/>
    <property type="match status" value="1"/>
</dbReference>
<name>A0A9P9G2K9_FUSSL</name>
<proteinExistence type="predicted"/>
<evidence type="ECO:0000256" key="5">
    <source>
        <dbReference type="ARBA" id="ARBA00023136"/>
    </source>
</evidence>
<feature type="transmembrane region" description="Helical" evidence="7">
    <location>
        <begin position="403"/>
        <end position="431"/>
    </location>
</feature>
<dbReference type="GO" id="GO:0005886">
    <property type="term" value="C:plasma membrane"/>
    <property type="evidence" value="ECO:0007669"/>
    <property type="project" value="TreeGrafter"/>
</dbReference>
<sequence length="743" mass="80769">MERSAPPSSSLRRKFHGSSPSSLTPTCFALSCIKGPPSVVLPPLSLPLNMAKAEGGPKPGLAKRIFLMLAPDSAKDDDGRDNFNSRSQFVLCAMGGAVGLGNLLRFPSVVFNNYGLQFFIPYAVALFLIGIPILLLEITLGQAYRGGCVIAWNNVNHRAKGIGLSMVFNGFSVVGYYVPILAWAMTYFRLSFKSPLPWAGGDTIDFFLNDVVRNIAPTGGDEDGGGLKSYPGRGIIGETFGWSVMIWFVVWMCTFKGVGLTGRVIYITMALPLIMIGILAIRSLSLPNASDGFKLYVGMWRSESLEGPRVWQDAFGQMFFSIGVGFGYFTSYASYNNKFANAVQDAFIIALSNSAIEIISALAVMGVVGFLAINPGEVDPLSTFSSGFFYYPEALAQMPGSNFFSALFFITLVLLGLTCVFALAEVLVTLLCDTDLGQRVPRWVISTSVIILGVLTSLIYCSEFGFNTLDAVDMFVNDVALFITVWSETYMACTLYRWRDPVDQIGAISYFVYNGGYVASIVIGLLLGHLVNPSVGAGVGFGLFIACALFSAFVGKTPSVPAPRFWGGNPILSRFWYAAFYSGNQLRRDLNRAILGGSKNWKIHWVWPICLKYITGPAVALVFSFAYPKFLNGHADDPPFIYSFVLMHMVVIFIVGAFIAPRFLNILIPGHRVERGDGKYDVAPQITVGETPIINNGGLEGGNVLEGDIADQNSADRSSADADKAVRRNDVAMAEPASVEYKQ</sequence>
<feature type="transmembrane region" description="Helical" evidence="7">
    <location>
        <begin position="264"/>
        <end position="284"/>
    </location>
</feature>
<keyword evidence="3 7" id="KW-0812">Transmembrane</keyword>
<dbReference type="AlphaFoldDB" id="A0A9P9G2K9"/>
<evidence type="ECO:0000256" key="1">
    <source>
        <dbReference type="ARBA" id="ARBA00004141"/>
    </source>
</evidence>
<dbReference type="PANTHER" id="PTHR11616:SF240">
    <property type="entry name" value="BLOATED TUBULES, ISOFORM B-RELATED"/>
    <property type="match status" value="1"/>
</dbReference>
<dbReference type="PRINTS" id="PR00176">
    <property type="entry name" value="NANEUSMPORT"/>
</dbReference>
<feature type="transmembrane region" description="Helical" evidence="7">
    <location>
        <begin position="314"/>
        <end position="335"/>
    </location>
</feature>
<feature type="region of interest" description="Disordered" evidence="6">
    <location>
        <begin position="1"/>
        <end position="22"/>
    </location>
</feature>
<evidence type="ECO:0000313" key="8">
    <source>
        <dbReference type="EMBL" id="KAH7230807.1"/>
    </source>
</evidence>
<feature type="transmembrane region" description="Helical" evidence="7">
    <location>
        <begin position="347"/>
        <end position="373"/>
    </location>
</feature>
<comment type="subcellular location">
    <subcellularLocation>
        <location evidence="1">Membrane</location>
        <topology evidence="1">Multi-pass membrane protein</topology>
    </subcellularLocation>
</comment>
<feature type="region of interest" description="Disordered" evidence="6">
    <location>
        <begin position="712"/>
        <end position="743"/>
    </location>
</feature>
<dbReference type="Proteomes" id="UP000736672">
    <property type="component" value="Unassembled WGS sequence"/>
</dbReference>
<feature type="transmembrane region" description="Helical" evidence="7">
    <location>
        <begin position="639"/>
        <end position="660"/>
    </location>
</feature>
<feature type="transmembrane region" description="Helical" evidence="7">
    <location>
        <begin position="161"/>
        <end position="188"/>
    </location>
</feature>
<keyword evidence="2" id="KW-0813">Transport</keyword>
<dbReference type="CDD" id="cd11554">
    <property type="entry name" value="SLC6sbd_u2"/>
    <property type="match status" value="1"/>
</dbReference>
<evidence type="ECO:0008006" key="10">
    <source>
        <dbReference type="Google" id="ProtNLM"/>
    </source>
</evidence>
<evidence type="ECO:0000313" key="9">
    <source>
        <dbReference type="Proteomes" id="UP000736672"/>
    </source>
</evidence>
<feature type="transmembrane region" description="Helical" evidence="7">
    <location>
        <begin position="537"/>
        <end position="555"/>
    </location>
</feature>
<evidence type="ECO:0000256" key="2">
    <source>
        <dbReference type="ARBA" id="ARBA00022448"/>
    </source>
</evidence>
<feature type="transmembrane region" description="Helical" evidence="7">
    <location>
        <begin position="89"/>
        <end position="107"/>
    </location>
</feature>
<evidence type="ECO:0000256" key="6">
    <source>
        <dbReference type="SAM" id="MobiDB-lite"/>
    </source>
</evidence>
<dbReference type="GO" id="GO:0035725">
    <property type="term" value="P:sodium ion transmembrane transport"/>
    <property type="evidence" value="ECO:0007669"/>
    <property type="project" value="TreeGrafter"/>
</dbReference>
<gene>
    <name evidence="8" type="ORF">B0J15DRAFT_506163</name>
</gene>
<feature type="compositionally biased region" description="Polar residues" evidence="6">
    <location>
        <begin position="1"/>
        <end position="10"/>
    </location>
</feature>
<feature type="transmembrane region" description="Helical" evidence="7">
    <location>
        <begin position="480"/>
        <end position="498"/>
    </location>
</feature>
<organism evidence="8 9">
    <name type="scientific">Fusarium solani</name>
    <name type="common">Filamentous fungus</name>
    <dbReference type="NCBI Taxonomy" id="169388"/>
    <lineage>
        <taxon>Eukaryota</taxon>
        <taxon>Fungi</taxon>
        <taxon>Dikarya</taxon>
        <taxon>Ascomycota</taxon>
        <taxon>Pezizomycotina</taxon>
        <taxon>Sordariomycetes</taxon>
        <taxon>Hypocreomycetidae</taxon>
        <taxon>Hypocreales</taxon>
        <taxon>Nectriaceae</taxon>
        <taxon>Fusarium</taxon>
        <taxon>Fusarium solani species complex</taxon>
    </lineage>
</organism>
<protein>
    <recommendedName>
        <fullName evidence="10">Sodium-dependent serotonin transporter</fullName>
    </recommendedName>
</protein>
<feature type="transmembrane region" description="Helical" evidence="7">
    <location>
        <begin position="235"/>
        <end position="252"/>
    </location>
</feature>
<feature type="transmembrane region" description="Helical" evidence="7">
    <location>
        <begin position="510"/>
        <end position="531"/>
    </location>
</feature>
<keyword evidence="5 7" id="KW-0472">Membrane</keyword>
<feature type="transmembrane region" description="Helical" evidence="7">
    <location>
        <begin position="605"/>
        <end position="627"/>
    </location>
</feature>
<keyword evidence="9" id="KW-1185">Reference proteome</keyword>
<evidence type="ECO:0000256" key="3">
    <source>
        <dbReference type="ARBA" id="ARBA00022692"/>
    </source>
</evidence>
<feature type="transmembrane region" description="Helical" evidence="7">
    <location>
        <begin position="443"/>
        <end position="460"/>
    </location>
</feature>
<dbReference type="InterPro" id="IPR000175">
    <property type="entry name" value="Na/ntran_symport"/>
</dbReference>
<feature type="compositionally biased region" description="Basic and acidic residues" evidence="6">
    <location>
        <begin position="718"/>
        <end position="730"/>
    </location>
</feature>
<evidence type="ECO:0000256" key="4">
    <source>
        <dbReference type="ARBA" id="ARBA00022989"/>
    </source>
</evidence>
<dbReference type="Pfam" id="PF00209">
    <property type="entry name" value="SNF"/>
    <property type="match status" value="2"/>
</dbReference>
<dbReference type="EMBL" id="JAGTJS010000035">
    <property type="protein sequence ID" value="KAH7230807.1"/>
    <property type="molecule type" value="Genomic_DNA"/>
</dbReference>